<protein>
    <submittedName>
        <fullName evidence="2">Uncharacterized protein</fullName>
    </submittedName>
</protein>
<dbReference type="AlphaFoldDB" id="A0A9P0CV89"/>
<evidence type="ECO:0000313" key="3">
    <source>
        <dbReference type="Proteomes" id="UP001153636"/>
    </source>
</evidence>
<dbReference type="PANTHER" id="PTHR35385:SF2">
    <property type="entry name" value="PROTEIN B, PUTATIVE-RELATED"/>
    <property type="match status" value="1"/>
</dbReference>
<gene>
    <name evidence="2" type="ORF">PSYICH_LOCUS7763</name>
</gene>
<evidence type="ECO:0000256" key="1">
    <source>
        <dbReference type="SAM" id="Phobius"/>
    </source>
</evidence>
<keyword evidence="1" id="KW-0472">Membrane</keyword>
<dbReference type="PANTHER" id="PTHR35385">
    <property type="entry name" value="PROTEIN B, PUTATIVE-RELATED-RELATED"/>
    <property type="match status" value="1"/>
</dbReference>
<keyword evidence="1" id="KW-0812">Transmembrane</keyword>
<keyword evidence="3" id="KW-1185">Reference proteome</keyword>
<reference evidence="2" key="1">
    <citation type="submission" date="2022-01" db="EMBL/GenBank/DDBJ databases">
        <authorList>
            <person name="King R."/>
        </authorList>
    </citation>
    <scope>NUCLEOTIDE SEQUENCE</scope>
</reference>
<accession>A0A9P0CV89</accession>
<feature type="transmembrane region" description="Helical" evidence="1">
    <location>
        <begin position="139"/>
        <end position="156"/>
    </location>
</feature>
<evidence type="ECO:0000313" key="2">
    <source>
        <dbReference type="EMBL" id="CAH1106770.1"/>
    </source>
</evidence>
<organism evidence="2 3">
    <name type="scientific">Psylliodes chrysocephalus</name>
    <dbReference type="NCBI Taxonomy" id="3402493"/>
    <lineage>
        <taxon>Eukaryota</taxon>
        <taxon>Metazoa</taxon>
        <taxon>Ecdysozoa</taxon>
        <taxon>Arthropoda</taxon>
        <taxon>Hexapoda</taxon>
        <taxon>Insecta</taxon>
        <taxon>Pterygota</taxon>
        <taxon>Neoptera</taxon>
        <taxon>Endopterygota</taxon>
        <taxon>Coleoptera</taxon>
        <taxon>Polyphaga</taxon>
        <taxon>Cucujiformia</taxon>
        <taxon>Chrysomeloidea</taxon>
        <taxon>Chrysomelidae</taxon>
        <taxon>Galerucinae</taxon>
        <taxon>Alticini</taxon>
        <taxon>Psylliodes</taxon>
    </lineage>
</organism>
<proteinExistence type="predicted"/>
<dbReference type="EMBL" id="OV651814">
    <property type="protein sequence ID" value="CAH1106770.1"/>
    <property type="molecule type" value="Genomic_DNA"/>
</dbReference>
<name>A0A9P0CV89_9CUCU</name>
<dbReference type="Proteomes" id="UP001153636">
    <property type="component" value="Chromosome 2"/>
</dbReference>
<sequence>MEWALCYRKNLFVRGNNTNNICESAMMVMKEYILQRVKAFNMVHLADFVISRFDLYFEQKILNCTFNRLSNQLLFKQSNLQRNVDYAVNIVEIASNIFSVPSEKDKNKSYIVNGSFSKKEGKLLLTTSFKYFAKLSNQFLAKGFILIALFVPIIHFEKKKPHLKYIYKISKKKHYHVMSYYNFTRRTEFFP</sequence>
<dbReference type="OrthoDB" id="6779154at2759"/>
<keyword evidence="1" id="KW-1133">Transmembrane helix</keyword>